<dbReference type="EMBL" id="JAPDNT010000002">
    <property type="protein sequence ID" value="MCW3474091.1"/>
    <property type="molecule type" value="Genomic_DNA"/>
</dbReference>
<dbReference type="PANTHER" id="PTHR13847">
    <property type="entry name" value="SARCOSINE DEHYDROGENASE-RELATED"/>
    <property type="match status" value="1"/>
</dbReference>
<dbReference type="Gene3D" id="3.30.9.10">
    <property type="entry name" value="D-Amino Acid Oxidase, subunit A, domain 2"/>
    <property type="match status" value="1"/>
</dbReference>
<dbReference type="SUPFAM" id="SSF54373">
    <property type="entry name" value="FAD-linked reductases, C-terminal domain"/>
    <property type="match status" value="1"/>
</dbReference>
<dbReference type="Proteomes" id="UP001165679">
    <property type="component" value="Unassembled WGS sequence"/>
</dbReference>
<dbReference type="GO" id="GO:0016491">
    <property type="term" value="F:oxidoreductase activity"/>
    <property type="evidence" value="ECO:0007669"/>
    <property type="project" value="UniProtKB-KW"/>
</dbReference>
<gene>
    <name evidence="3" type="ORF">OL599_05820</name>
</gene>
<feature type="domain" description="FAD dependent oxidoreductase" evidence="2">
    <location>
        <begin position="5"/>
        <end position="344"/>
    </location>
</feature>
<accession>A0AA42CEW9</accession>
<evidence type="ECO:0000313" key="4">
    <source>
        <dbReference type="Proteomes" id="UP001165679"/>
    </source>
</evidence>
<dbReference type="Pfam" id="PF01266">
    <property type="entry name" value="DAO"/>
    <property type="match status" value="1"/>
</dbReference>
<proteinExistence type="predicted"/>
<dbReference type="RefSeq" id="WP_264712711.1">
    <property type="nucleotide sequence ID" value="NZ_JAPDNT010000002.1"/>
</dbReference>
<dbReference type="Gene3D" id="3.50.50.60">
    <property type="entry name" value="FAD/NAD(P)-binding domain"/>
    <property type="match status" value="1"/>
</dbReference>
<reference evidence="3" key="2">
    <citation type="submission" date="2022-10" db="EMBL/GenBank/DDBJ databases">
        <authorList>
            <person name="Trinh H.N."/>
        </authorList>
    </citation>
    <scope>NUCLEOTIDE SEQUENCE</scope>
    <source>
        <strain evidence="3">RN2-1</strain>
    </source>
</reference>
<dbReference type="GO" id="GO:0005737">
    <property type="term" value="C:cytoplasm"/>
    <property type="evidence" value="ECO:0007669"/>
    <property type="project" value="TreeGrafter"/>
</dbReference>
<evidence type="ECO:0000256" key="1">
    <source>
        <dbReference type="ARBA" id="ARBA00023002"/>
    </source>
</evidence>
<comment type="caution">
    <text evidence="3">The sequence shown here is derived from an EMBL/GenBank/DDBJ whole genome shotgun (WGS) entry which is preliminary data.</text>
</comment>
<dbReference type="SUPFAM" id="SSF51905">
    <property type="entry name" value="FAD/NAD(P)-binding domain"/>
    <property type="match status" value="1"/>
</dbReference>
<sequence length="369" mass="38713">MKAYDLIVIGGGLVGGAIAWGAARQGASVALLDEGDVAYRAARGNFGLVWVQSKGAGMPPYAHWSRRSSEVWPQLAAALLQATELDVALRQPGGLHFCLNDAELEARAEMIQRMHNESGGSGTRMVGRAEMKAMVPAIGDGVVGASYCPIDGHANPLKLLRALHAALLKLGGAYLPGRTVDAIAGGEGGGFTLQAGAERFACAKLVIAAGLGSRKLAPMVGLDMPVTPLRGQIIVTERMRPFLDYATHVVRQTDEGSVLLGDSQEDVGFDNGTTVPVMQDIAARNLVMFPGLKDANIVRVWGALRVMTPDGYPIYEQSRTHPGAFAATCHSGVTLAGAHALELAPAILAGALPSGFDVFSSRRFHVQAA</sequence>
<keyword evidence="1" id="KW-0560">Oxidoreductase</keyword>
<evidence type="ECO:0000259" key="2">
    <source>
        <dbReference type="Pfam" id="PF01266"/>
    </source>
</evidence>
<dbReference type="InterPro" id="IPR036188">
    <property type="entry name" value="FAD/NAD-bd_sf"/>
</dbReference>
<organism evidence="3 4">
    <name type="scientific">Limobrevibacterium gyesilva</name>
    <dbReference type="NCBI Taxonomy" id="2991712"/>
    <lineage>
        <taxon>Bacteria</taxon>
        <taxon>Pseudomonadati</taxon>
        <taxon>Pseudomonadota</taxon>
        <taxon>Alphaproteobacteria</taxon>
        <taxon>Acetobacterales</taxon>
        <taxon>Acetobacteraceae</taxon>
        <taxon>Limobrevibacterium</taxon>
    </lineage>
</organism>
<protein>
    <submittedName>
        <fullName evidence="3">FAD-binding oxidoreductase</fullName>
    </submittedName>
</protein>
<name>A0AA42CEW9_9PROT</name>
<reference evidence="3" key="1">
    <citation type="submission" date="2022-09" db="EMBL/GenBank/DDBJ databases">
        <title>Rhodovastum sp. nov. RN2-1 isolated from soil in Seongnam, South Korea.</title>
        <authorList>
            <person name="Le N.T."/>
        </authorList>
    </citation>
    <scope>NUCLEOTIDE SEQUENCE</scope>
    <source>
        <strain evidence="3">RN2-1</strain>
    </source>
</reference>
<keyword evidence="4" id="KW-1185">Reference proteome</keyword>
<dbReference type="PANTHER" id="PTHR13847:SF287">
    <property type="entry name" value="FAD-DEPENDENT OXIDOREDUCTASE DOMAIN-CONTAINING PROTEIN 1"/>
    <property type="match status" value="1"/>
</dbReference>
<evidence type="ECO:0000313" key="3">
    <source>
        <dbReference type="EMBL" id="MCW3474091.1"/>
    </source>
</evidence>
<dbReference type="AlphaFoldDB" id="A0AA42CEW9"/>
<dbReference type="InterPro" id="IPR006076">
    <property type="entry name" value="FAD-dep_OxRdtase"/>
</dbReference>